<gene>
    <name evidence="2" type="ORF">KIN20_009694</name>
</gene>
<evidence type="ECO:0000256" key="1">
    <source>
        <dbReference type="SAM" id="MobiDB-lite"/>
    </source>
</evidence>
<feature type="region of interest" description="Disordered" evidence="1">
    <location>
        <begin position="32"/>
        <end position="59"/>
    </location>
</feature>
<comment type="caution">
    <text evidence="2">The sequence shown here is derived from an EMBL/GenBank/DDBJ whole genome shotgun (WGS) entry which is preliminary data.</text>
</comment>
<reference evidence="2" key="1">
    <citation type="submission" date="2021-06" db="EMBL/GenBank/DDBJ databases">
        <title>Parelaphostrongylus tenuis whole genome reference sequence.</title>
        <authorList>
            <person name="Garwood T.J."/>
            <person name="Larsen P.A."/>
            <person name="Fountain-Jones N.M."/>
            <person name="Garbe J.R."/>
            <person name="Macchietto M.G."/>
            <person name="Kania S.A."/>
            <person name="Gerhold R.W."/>
            <person name="Richards J.E."/>
            <person name="Wolf T.M."/>
        </authorList>
    </citation>
    <scope>NUCLEOTIDE SEQUENCE</scope>
    <source>
        <strain evidence="2">MNPRO001-30</strain>
        <tissue evidence="2">Meninges</tissue>
    </source>
</reference>
<dbReference type="Proteomes" id="UP001196413">
    <property type="component" value="Unassembled WGS sequence"/>
</dbReference>
<keyword evidence="3" id="KW-1185">Reference proteome</keyword>
<dbReference type="AlphaFoldDB" id="A0AAD5MS63"/>
<proteinExistence type="predicted"/>
<name>A0AAD5MS63_PARTN</name>
<evidence type="ECO:0000313" key="2">
    <source>
        <dbReference type="EMBL" id="KAJ1353131.1"/>
    </source>
</evidence>
<sequence length="84" mass="9871">MDWGEDFRVLRQSSGFEKSHFYRNRLEFDWGTTVGQPTARHPPPITKMKRREEKSETTRKHRINLSRDDTSMTELCGATIRTAS</sequence>
<accession>A0AAD5MS63</accession>
<evidence type="ECO:0000313" key="3">
    <source>
        <dbReference type="Proteomes" id="UP001196413"/>
    </source>
</evidence>
<protein>
    <submittedName>
        <fullName evidence="2">Uncharacterized protein</fullName>
    </submittedName>
</protein>
<organism evidence="2 3">
    <name type="scientific">Parelaphostrongylus tenuis</name>
    <name type="common">Meningeal worm</name>
    <dbReference type="NCBI Taxonomy" id="148309"/>
    <lineage>
        <taxon>Eukaryota</taxon>
        <taxon>Metazoa</taxon>
        <taxon>Ecdysozoa</taxon>
        <taxon>Nematoda</taxon>
        <taxon>Chromadorea</taxon>
        <taxon>Rhabditida</taxon>
        <taxon>Rhabditina</taxon>
        <taxon>Rhabditomorpha</taxon>
        <taxon>Strongyloidea</taxon>
        <taxon>Metastrongylidae</taxon>
        <taxon>Parelaphostrongylus</taxon>
    </lineage>
</organism>
<dbReference type="EMBL" id="JAHQIW010001614">
    <property type="protein sequence ID" value="KAJ1353131.1"/>
    <property type="molecule type" value="Genomic_DNA"/>
</dbReference>